<feature type="region of interest" description="FAD-dependent cmnm(5)s(2)U34 oxidoreductase" evidence="10">
    <location>
        <begin position="266"/>
        <end position="621"/>
    </location>
</feature>
<dbReference type="Pfam" id="PF05430">
    <property type="entry name" value="Methyltransf_30"/>
    <property type="match status" value="1"/>
</dbReference>
<evidence type="ECO:0000313" key="14">
    <source>
        <dbReference type="EMBL" id="MBB4658807.1"/>
    </source>
</evidence>
<dbReference type="SUPFAM" id="SSF51905">
    <property type="entry name" value="FAD/NAD(P)-binding domain"/>
    <property type="match status" value="1"/>
</dbReference>
<dbReference type="GO" id="GO:0016645">
    <property type="term" value="F:oxidoreductase activity, acting on the CH-NH group of donors"/>
    <property type="evidence" value="ECO:0007669"/>
    <property type="project" value="InterPro"/>
</dbReference>
<comment type="catalytic activity">
    <reaction evidence="10">
        <text>5-aminomethyl-2-thiouridine(34) in tRNA + S-adenosyl-L-methionine = 5-methylaminomethyl-2-thiouridine(34) in tRNA + S-adenosyl-L-homocysteine + H(+)</text>
        <dbReference type="Rhea" id="RHEA:19569"/>
        <dbReference type="Rhea" id="RHEA-COMP:10195"/>
        <dbReference type="Rhea" id="RHEA-COMP:10197"/>
        <dbReference type="ChEBI" id="CHEBI:15378"/>
        <dbReference type="ChEBI" id="CHEBI:57856"/>
        <dbReference type="ChEBI" id="CHEBI:59789"/>
        <dbReference type="ChEBI" id="CHEBI:74454"/>
        <dbReference type="ChEBI" id="CHEBI:74455"/>
        <dbReference type="EC" id="2.1.1.61"/>
    </reaction>
</comment>
<evidence type="ECO:0000256" key="9">
    <source>
        <dbReference type="ARBA" id="ARBA00023268"/>
    </source>
</evidence>
<keyword evidence="4 10" id="KW-0808">Transferase</keyword>
<dbReference type="Gene3D" id="3.40.50.150">
    <property type="entry name" value="Vaccinia Virus protein VP39"/>
    <property type="match status" value="1"/>
</dbReference>
<dbReference type="EMBL" id="JACHOB010000002">
    <property type="protein sequence ID" value="MBB4658807.1"/>
    <property type="molecule type" value="Genomic_DNA"/>
</dbReference>
<dbReference type="InterPro" id="IPR006076">
    <property type="entry name" value="FAD-dep_OxRdtase"/>
</dbReference>
<evidence type="ECO:0000259" key="13">
    <source>
        <dbReference type="Pfam" id="PF05430"/>
    </source>
</evidence>
<evidence type="ECO:0000256" key="3">
    <source>
        <dbReference type="ARBA" id="ARBA00022630"/>
    </source>
</evidence>
<comment type="caution">
    <text evidence="14">The sequence shown here is derived from an EMBL/GenBank/DDBJ whole genome shotgun (WGS) entry which is preliminary data.</text>
</comment>
<sequence length="621" mass="64848">MTSLPSADLTVEDGTPRSSRFGDVYYSAADGFAEAWHVFVEGNDLPRRFAALREGQTFTIGELGFGTGLNVAAALLAFYRRDHDRGRLAIWSVEGFPVPRERFRSLAEEAAERWAEAAPVLRALAAAYPDPVPGQAALRIEAVDLVLSFGEVRPSLQSALLRADAWFLDGFAPSRNPDMWSEAVMRLVGARSAIGATAATFTVAGAVRRGLQAAGFDTEKTPGFGRKREMTRARLLRRPSEESVPAPLRLTPLLGVPAPEGPVAILGAGIAGASLAWHLRRAGREVVLFDPNGAASGASGNPVGLVTPRLEAGGGWAARFYRDAYRYALSLYEDAASAALSTRGADIAADDARAAKTIATGLWPEAMLRLEREGLRADGAAALRPAMVVRALIGDTPLLERTGTLSAGAGGWRVGADGPFAAAVVACGPDAAALGGLHTELSASDGQIDLFGGPAPARVLSGRGYAAPYEDGVAVGATYAPGRIGARPAPSADATEENEARGEALLGSRPSGWRAAVASQRAVTPDRHPVAGPLFDRTLFAERFEGLRTGRVGDADPPYAEGLFVLSGLGSRGLSAAPLLAAHLSALITGGPSPLDAGEASGVHPARFLMRRMKRGDAERG</sequence>
<dbReference type="PANTHER" id="PTHR13847">
    <property type="entry name" value="SARCOSINE DEHYDROGENASE-RELATED"/>
    <property type="match status" value="1"/>
</dbReference>
<evidence type="ECO:0000256" key="2">
    <source>
        <dbReference type="ARBA" id="ARBA00022603"/>
    </source>
</evidence>
<dbReference type="Gene3D" id="3.50.50.60">
    <property type="entry name" value="FAD/NAD(P)-binding domain"/>
    <property type="match status" value="1"/>
</dbReference>
<dbReference type="PANTHER" id="PTHR13847:SF283">
    <property type="entry name" value="TRNA 5-METHYLAMINOMETHYL-2-THIOURIDINE BIOSYNTHESIS BIFUNCTIONAL PROTEIN MNMC"/>
    <property type="match status" value="1"/>
</dbReference>
<keyword evidence="7 10" id="KW-0274">FAD</keyword>
<evidence type="ECO:0000259" key="12">
    <source>
        <dbReference type="Pfam" id="PF01266"/>
    </source>
</evidence>
<keyword evidence="2 10" id="KW-0489">Methyltransferase</keyword>
<dbReference type="Pfam" id="PF01266">
    <property type="entry name" value="DAO"/>
    <property type="match status" value="1"/>
</dbReference>
<dbReference type="Proteomes" id="UP000563524">
    <property type="component" value="Unassembled WGS sequence"/>
</dbReference>
<dbReference type="GO" id="GO:0002097">
    <property type="term" value="P:tRNA wobble base modification"/>
    <property type="evidence" value="ECO:0007669"/>
    <property type="project" value="UniProtKB-UniRule"/>
</dbReference>
<feature type="domain" description="FAD dependent oxidoreductase" evidence="12">
    <location>
        <begin position="263"/>
        <end position="586"/>
    </location>
</feature>
<dbReference type="AlphaFoldDB" id="A0A840I230"/>
<keyword evidence="3 10" id="KW-0285">Flavoprotein</keyword>
<comment type="similarity">
    <text evidence="10">In the C-terminal section; belongs to the DAO family.</text>
</comment>
<dbReference type="InterPro" id="IPR023032">
    <property type="entry name" value="tRNA_MAMT_biosynth_bifunc_MnmC"/>
</dbReference>
<comment type="similarity">
    <text evidence="10">In the N-terminal section; belongs to the methyltransferase superfamily. tRNA (mnm(5)s(2)U34)-methyltransferase family.</text>
</comment>
<dbReference type="Gene3D" id="3.30.9.10">
    <property type="entry name" value="D-Amino Acid Oxidase, subunit A, domain 2"/>
    <property type="match status" value="1"/>
</dbReference>
<comment type="cofactor">
    <cofactor evidence="10">
        <name>FAD</name>
        <dbReference type="ChEBI" id="CHEBI:57692"/>
    </cofactor>
</comment>
<keyword evidence="6 10" id="KW-0819">tRNA processing</keyword>
<protein>
    <recommendedName>
        <fullName evidence="10">tRNA 5-methylaminomethyl-2-thiouridine biosynthesis bifunctional protein MnmC</fullName>
        <shortName evidence="10">tRNA mnm(5)s(2)U biosynthesis bifunctional protein</shortName>
    </recommendedName>
    <domain>
        <recommendedName>
            <fullName evidence="10">tRNA (mnm(5)s(2)U34)-methyltransferase</fullName>
            <ecNumber evidence="10">2.1.1.61</ecNumber>
        </recommendedName>
    </domain>
    <domain>
        <recommendedName>
            <fullName evidence="10">FAD-dependent cmnm(5)s(2)U34 oxidoreductase</fullName>
            <ecNumber evidence="10">1.5.-.-</ecNumber>
        </recommendedName>
    </domain>
</protein>
<dbReference type="NCBIfam" id="TIGR03197">
    <property type="entry name" value="MnmC_Cterm"/>
    <property type="match status" value="1"/>
</dbReference>
<evidence type="ECO:0000256" key="5">
    <source>
        <dbReference type="ARBA" id="ARBA00022691"/>
    </source>
</evidence>
<dbReference type="RefSeq" id="WP_183816985.1">
    <property type="nucleotide sequence ID" value="NZ_JACHOB010000002.1"/>
</dbReference>
<evidence type="ECO:0000256" key="1">
    <source>
        <dbReference type="ARBA" id="ARBA00022490"/>
    </source>
</evidence>
<dbReference type="GO" id="GO:0032259">
    <property type="term" value="P:methylation"/>
    <property type="evidence" value="ECO:0007669"/>
    <property type="project" value="UniProtKB-KW"/>
</dbReference>
<feature type="region of interest" description="tRNA (mnm(5)s(2)U34)-methyltransferase" evidence="10">
    <location>
        <begin position="1"/>
        <end position="236"/>
    </location>
</feature>
<dbReference type="EC" id="2.1.1.61" evidence="10"/>
<evidence type="ECO:0000256" key="11">
    <source>
        <dbReference type="SAM" id="MobiDB-lite"/>
    </source>
</evidence>
<keyword evidence="8 10" id="KW-0560">Oxidoreductase</keyword>
<feature type="region of interest" description="Disordered" evidence="11">
    <location>
        <begin position="486"/>
        <end position="505"/>
    </location>
</feature>
<dbReference type="InterPro" id="IPR017610">
    <property type="entry name" value="tRNA_S-uridine_synth_MnmC_C"/>
</dbReference>
<keyword evidence="9 10" id="KW-0511">Multifunctional enzyme</keyword>
<feature type="domain" description="MnmC-like methyltransferase" evidence="13">
    <location>
        <begin position="117"/>
        <end position="234"/>
    </location>
</feature>
<organism evidence="14 15">
    <name type="scientific">Parvularcula dongshanensis</name>
    <dbReference type="NCBI Taxonomy" id="1173995"/>
    <lineage>
        <taxon>Bacteria</taxon>
        <taxon>Pseudomonadati</taxon>
        <taxon>Pseudomonadota</taxon>
        <taxon>Alphaproteobacteria</taxon>
        <taxon>Parvularculales</taxon>
        <taxon>Parvularculaceae</taxon>
        <taxon>Parvularcula</taxon>
    </lineage>
</organism>
<dbReference type="InterPro" id="IPR029063">
    <property type="entry name" value="SAM-dependent_MTases_sf"/>
</dbReference>
<evidence type="ECO:0000256" key="6">
    <source>
        <dbReference type="ARBA" id="ARBA00022694"/>
    </source>
</evidence>
<keyword evidence="5 10" id="KW-0949">S-adenosyl-L-methionine</keyword>
<dbReference type="InterPro" id="IPR047785">
    <property type="entry name" value="tRNA_MNMC2"/>
</dbReference>
<accession>A0A840I230</accession>
<dbReference type="InterPro" id="IPR036188">
    <property type="entry name" value="FAD/NAD-bd_sf"/>
</dbReference>
<dbReference type="GO" id="GO:0050660">
    <property type="term" value="F:flavin adenine dinucleotide binding"/>
    <property type="evidence" value="ECO:0007669"/>
    <property type="project" value="UniProtKB-UniRule"/>
</dbReference>
<dbReference type="NCBIfam" id="NF033855">
    <property type="entry name" value="tRNA_MNMC2"/>
    <property type="match status" value="1"/>
</dbReference>
<keyword evidence="1 10" id="KW-0963">Cytoplasm</keyword>
<comment type="subcellular location">
    <subcellularLocation>
        <location evidence="10">Cytoplasm</location>
    </subcellularLocation>
</comment>
<name>A0A840I230_9PROT</name>
<evidence type="ECO:0000256" key="4">
    <source>
        <dbReference type="ARBA" id="ARBA00022679"/>
    </source>
</evidence>
<reference evidence="14 15" key="1">
    <citation type="submission" date="2020-08" db="EMBL/GenBank/DDBJ databases">
        <title>Genomic Encyclopedia of Type Strains, Phase IV (KMG-IV): sequencing the most valuable type-strain genomes for metagenomic binning, comparative biology and taxonomic classification.</title>
        <authorList>
            <person name="Goeker M."/>
        </authorList>
    </citation>
    <scope>NUCLEOTIDE SEQUENCE [LARGE SCALE GENOMIC DNA]</scope>
    <source>
        <strain evidence="14 15">DSM 102850</strain>
    </source>
</reference>
<evidence type="ECO:0000256" key="8">
    <source>
        <dbReference type="ARBA" id="ARBA00023002"/>
    </source>
</evidence>
<keyword evidence="15" id="KW-1185">Reference proteome</keyword>
<dbReference type="EC" id="1.5.-.-" evidence="10"/>
<dbReference type="GO" id="GO:0005737">
    <property type="term" value="C:cytoplasm"/>
    <property type="evidence" value="ECO:0007669"/>
    <property type="project" value="UniProtKB-SubCell"/>
</dbReference>
<comment type="function">
    <text evidence="10">Catalyzes the last two steps in the biosynthesis of 5-methylaminomethyl-2-thiouridine (mnm(5)s(2)U) at the wobble position (U34) in tRNA. Catalyzes the FAD-dependent demodification of cmnm(5)s(2)U34 to nm(5)s(2)U34, followed by the transfer of a methyl group from S-adenosyl-L-methionine to nm(5)s(2)U34, to form mnm(5)s(2)U34.</text>
</comment>
<dbReference type="GO" id="GO:0004808">
    <property type="term" value="F:tRNA (5-methylaminomethyl-2-thiouridylate)(34)-methyltransferase activity"/>
    <property type="evidence" value="ECO:0007669"/>
    <property type="project" value="UniProtKB-EC"/>
</dbReference>
<dbReference type="InterPro" id="IPR008471">
    <property type="entry name" value="MnmC-like_methylTransf"/>
</dbReference>
<proteinExistence type="inferred from homology"/>
<evidence type="ECO:0000313" key="15">
    <source>
        <dbReference type="Proteomes" id="UP000563524"/>
    </source>
</evidence>
<gene>
    <name evidence="10" type="primary">mnmC</name>
    <name evidence="14" type="ORF">GGQ59_001321</name>
</gene>
<evidence type="ECO:0000256" key="10">
    <source>
        <dbReference type="HAMAP-Rule" id="MF_01102"/>
    </source>
</evidence>
<dbReference type="HAMAP" id="MF_01102">
    <property type="entry name" value="MnmC"/>
    <property type="match status" value="1"/>
</dbReference>
<evidence type="ECO:0000256" key="7">
    <source>
        <dbReference type="ARBA" id="ARBA00022827"/>
    </source>
</evidence>